<gene>
    <name evidence="2" type="ORF">niasHS_017839</name>
</gene>
<sequence length="199" mass="21941">MSFRGISPISSPLSNLSLLPLTFVFSVWATCCSLSVTSQLFDTGTFRYMPKHSFGSLYDGGRPHLPRSASTFFASHFDDRTANGLMDAMPDYLRTTGGATAPHLSGVRQLFSTESAAPADETAQIGGTELKEKNTRSTNLLEFDDQKGQFARKNCFFSPLQCSFYYKKRSHHRRNAPLGVILASGKVIGSEVLRSRPLM</sequence>
<feature type="signal peptide" evidence="1">
    <location>
        <begin position="1"/>
        <end position="29"/>
    </location>
</feature>
<dbReference type="AlphaFoldDB" id="A0ABD2I5S4"/>
<name>A0ABD2I5S4_HETSC</name>
<organism evidence="2 3">
    <name type="scientific">Heterodera schachtii</name>
    <name type="common">Sugarbeet cyst nematode worm</name>
    <name type="synonym">Tylenchus schachtii</name>
    <dbReference type="NCBI Taxonomy" id="97005"/>
    <lineage>
        <taxon>Eukaryota</taxon>
        <taxon>Metazoa</taxon>
        <taxon>Ecdysozoa</taxon>
        <taxon>Nematoda</taxon>
        <taxon>Chromadorea</taxon>
        <taxon>Rhabditida</taxon>
        <taxon>Tylenchina</taxon>
        <taxon>Tylenchomorpha</taxon>
        <taxon>Tylenchoidea</taxon>
        <taxon>Heteroderidae</taxon>
        <taxon>Heteroderinae</taxon>
        <taxon>Heterodera</taxon>
    </lineage>
</organism>
<keyword evidence="3" id="KW-1185">Reference proteome</keyword>
<evidence type="ECO:0000313" key="2">
    <source>
        <dbReference type="EMBL" id="KAL3072865.1"/>
    </source>
</evidence>
<comment type="caution">
    <text evidence="2">The sequence shown here is derived from an EMBL/GenBank/DDBJ whole genome shotgun (WGS) entry which is preliminary data.</text>
</comment>
<reference evidence="2 3" key="1">
    <citation type="submission" date="2024-10" db="EMBL/GenBank/DDBJ databases">
        <authorList>
            <person name="Kim D."/>
        </authorList>
    </citation>
    <scope>NUCLEOTIDE SEQUENCE [LARGE SCALE GENOMIC DNA]</scope>
    <source>
        <strain evidence="2">Taebaek</strain>
    </source>
</reference>
<keyword evidence="1" id="KW-0732">Signal</keyword>
<accession>A0ABD2I5S4</accession>
<protein>
    <submittedName>
        <fullName evidence="2">Uncharacterized protein</fullName>
    </submittedName>
</protein>
<dbReference type="Proteomes" id="UP001620645">
    <property type="component" value="Unassembled WGS sequence"/>
</dbReference>
<proteinExistence type="predicted"/>
<evidence type="ECO:0000313" key="3">
    <source>
        <dbReference type="Proteomes" id="UP001620645"/>
    </source>
</evidence>
<evidence type="ECO:0000256" key="1">
    <source>
        <dbReference type="SAM" id="SignalP"/>
    </source>
</evidence>
<dbReference type="EMBL" id="JBICCN010000373">
    <property type="protein sequence ID" value="KAL3072865.1"/>
    <property type="molecule type" value="Genomic_DNA"/>
</dbReference>
<feature type="chain" id="PRO_5044807104" evidence="1">
    <location>
        <begin position="30"/>
        <end position="199"/>
    </location>
</feature>